<evidence type="ECO:0000256" key="1">
    <source>
        <dbReference type="SAM" id="MobiDB-lite"/>
    </source>
</evidence>
<sequence length="21" mass="2320">MSGSRLDKAHLPELTQSFSQS</sequence>
<organism evidence="2">
    <name type="scientific">Anguilla anguilla</name>
    <name type="common">European freshwater eel</name>
    <name type="synonym">Muraena anguilla</name>
    <dbReference type="NCBI Taxonomy" id="7936"/>
    <lineage>
        <taxon>Eukaryota</taxon>
        <taxon>Metazoa</taxon>
        <taxon>Chordata</taxon>
        <taxon>Craniata</taxon>
        <taxon>Vertebrata</taxon>
        <taxon>Euteleostomi</taxon>
        <taxon>Actinopterygii</taxon>
        <taxon>Neopterygii</taxon>
        <taxon>Teleostei</taxon>
        <taxon>Anguilliformes</taxon>
        <taxon>Anguillidae</taxon>
        <taxon>Anguilla</taxon>
    </lineage>
</organism>
<name>A0A0E9R4D3_ANGAN</name>
<proteinExistence type="predicted"/>
<reference evidence="2" key="1">
    <citation type="submission" date="2014-11" db="EMBL/GenBank/DDBJ databases">
        <authorList>
            <person name="Amaro Gonzalez C."/>
        </authorList>
    </citation>
    <scope>NUCLEOTIDE SEQUENCE</scope>
</reference>
<protein>
    <submittedName>
        <fullName evidence="2">Uncharacterized protein</fullName>
    </submittedName>
</protein>
<dbReference type="EMBL" id="GBXM01085364">
    <property type="protein sequence ID" value="JAH23213.1"/>
    <property type="molecule type" value="Transcribed_RNA"/>
</dbReference>
<accession>A0A0E9R4D3</accession>
<evidence type="ECO:0000313" key="2">
    <source>
        <dbReference type="EMBL" id="JAH23213.1"/>
    </source>
</evidence>
<feature type="region of interest" description="Disordered" evidence="1">
    <location>
        <begin position="1"/>
        <end position="21"/>
    </location>
</feature>
<reference evidence="2" key="2">
    <citation type="journal article" date="2015" name="Fish Shellfish Immunol.">
        <title>Early steps in the European eel (Anguilla anguilla)-Vibrio vulnificus interaction in the gills: Role of the RtxA13 toxin.</title>
        <authorList>
            <person name="Callol A."/>
            <person name="Pajuelo D."/>
            <person name="Ebbesson L."/>
            <person name="Teles M."/>
            <person name="MacKenzie S."/>
            <person name="Amaro C."/>
        </authorList>
    </citation>
    <scope>NUCLEOTIDE SEQUENCE</scope>
</reference>
<dbReference type="AlphaFoldDB" id="A0A0E9R4D3"/>
<feature type="compositionally biased region" description="Basic and acidic residues" evidence="1">
    <location>
        <begin position="1"/>
        <end position="11"/>
    </location>
</feature>